<dbReference type="Pfam" id="PF00364">
    <property type="entry name" value="Biotin_lipoyl"/>
    <property type="match status" value="1"/>
</dbReference>
<sequence>MATTDVTSPVTGSVWKLECKEGQQVSEDDVLMILESMKMEIPVTAAASGTVEGLTIAEGTAVDEDAVLCVIRS</sequence>
<evidence type="ECO:0000313" key="3">
    <source>
        <dbReference type="EMBL" id="EKF43235.1"/>
    </source>
</evidence>
<dbReference type="Proteomes" id="UP000007374">
    <property type="component" value="Unassembled WGS sequence"/>
</dbReference>
<evidence type="ECO:0000256" key="1">
    <source>
        <dbReference type="ARBA" id="ARBA00023267"/>
    </source>
</evidence>
<keyword evidence="3" id="KW-0378">Hydrolase</keyword>
<proteinExistence type="predicted"/>
<dbReference type="EMBL" id="AMSI01000004">
    <property type="protein sequence ID" value="EKF43235.1"/>
    <property type="molecule type" value="Genomic_DNA"/>
</dbReference>
<gene>
    <name evidence="3" type="ORF">NA8A_07859</name>
</gene>
<dbReference type="InterPro" id="IPR050709">
    <property type="entry name" value="Biotin_Carboxyl_Carrier/Decarb"/>
</dbReference>
<dbReference type="eggNOG" id="COG1038">
    <property type="taxonomic scope" value="Bacteria"/>
</dbReference>
<dbReference type="PANTHER" id="PTHR45266">
    <property type="entry name" value="OXALOACETATE DECARBOXYLASE ALPHA CHAIN"/>
    <property type="match status" value="1"/>
</dbReference>
<dbReference type="InterPro" id="IPR011053">
    <property type="entry name" value="Single_hybrid_motif"/>
</dbReference>
<dbReference type="PROSITE" id="PS50968">
    <property type="entry name" value="BIOTINYL_LIPOYL"/>
    <property type="match status" value="1"/>
</dbReference>
<dbReference type="RefSeq" id="WP_009756389.1">
    <property type="nucleotide sequence ID" value="NZ_AMSI01000004.1"/>
</dbReference>
<protein>
    <submittedName>
        <fullName evidence="3">Allophanate hydrolase</fullName>
    </submittedName>
</protein>
<dbReference type="STRING" id="721133.SAMN05216176_105270"/>
<dbReference type="FunFam" id="2.40.50.100:FF:000003">
    <property type="entry name" value="Acetyl-CoA carboxylase biotin carboxyl carrier protein"/>
    <property type="match status" value="1"/>
</dbReference>
<feature type="domain" description="Lipoyl-binding" evidence="2">
    <location>
        <begin position="1"/>
        <end position="72"/>
    </location>
</feature>
<name>K2NV84_9HYPH</name>
<keyword evidence="4" id="KW-1185">Reference proteome</keyword>
<dbReference type="GO" id="GO:0016787">
    <property type="term" value="F:hydrolase activity"/>
    <property type="evidence" value="ECO:0007669"/>
    <property type="project" value="UniProtKB-KW"/>
</dbReference>
<dbReference type="SUPFAM" id="SSF51230">
    <property type="entry name" value="Single hybrid motif"/>
    <property type="match status" value="1"/>
</dbReference>
<reference evidence="3 4" key="1">
    <citation type="journal article" date="2012" name="J. Bacteriol.">
        <title>Genome Sequence of Nitratireductor indicus Type Strain C115.</title>
        <authorList>
            <person name="Lai Q."/>
            <person name="Li G."/>
            <person name="Yu Z."/>
            <person name="Shao Z."/>
        </authorList>
    </citation>
    <scope>NUCLEOTIDE SEQUENCE [LARGE SCALE GENOMIC DNA]</scope>
    <source>
        <strain evidence="3 4">C115</strain>
    </source>
</reference>
<comment type="caution">
    <text evidence="3">The sequence shown here is derived from an EMBL/GenBank/DDBJ whole genome shotgun (WGS) entry which is preliminary data.</text>
</comment>
<dbReference type="PATRIC" id="fig|1231190.3.peg.1648"/>
<dbReference type="Gene3D" id="2.40.50.100">
    <property type="match status" value="1"/>
</dbReference>
<dbReference type="AlphaFoldDB" id="K2NV84"/>
<dbReference type="InterPro" id="IPR000089">
    <property type="entry name" value="Biotin_lipoyl"/>
</dbReference>
<dbReference type="CDD" id="cd06850">
    <property type="entry name" value="biotinyl_domain"/>
    <property type="match status" value="1"/>
</dbReference>
<dbReference type="PANTHER" id="PTHR45266:SF3">
    <property type="entry name" value="OXALOACETATE DECARBOXYLASE ALPHA CHAIN"/>
    <property type="match status" value="1"/>
</dbReference>
<evidence type="ECO:0000259" key="2">
    <source>
        <dbReference type="PROSITE" id="PS50968"/>
    </source>
</evidence>
<dbReference type="OrthoDB" id="163546at2"/>
<accession>K2NV84</accession>
<evidence type="ECO:0000313" key="4">
    <source>
        <dbReference type="Proteomes" id="UP000007374"/>
    </source>
</evidence>
<keyword evidence="1" id="KW-0092">Biotin</keyword>
<organism evidence="3 4">
    <name type="scientific">Nitratireductor indicus C115</name>
    <dbReference type="NCBI Taxonomy" id="1231190"/>
    <lineage>
        <taxon>Bacteria</taxon>
        <taxon>Pseudomonadati</taxon>
        <taxon>Pseudomonadota</taxon>
        <taxon>Alphaproteobacteria</taxon>
        <taxon>Hyphomicrobiales</taxon>
        <taxon>Phyllobacteriaceae</taxon>
        <taxon>Nitratireductor</taxon>
    </lineage>
</organism>